<proteinExistence type="inferred from homology"/>
<dbReference type="PANTHER" id="PTHR13048">
    <property type="entry name" value="TRAFFICKING PROTEIN PARTICLE COMPLEX SUBUNIT 3"/>
    <property type="match status" value="1"/>
</dbReference>
<dbReference type="Proteomes" id="UP000530660">
    <property type="component" value="Unassembled WGS sequence"/>
</dbReference>
<dbReference type="AlphaFoldDB" id="A0A7J7IDT0"/>
<evidence type="ECO:0000256" key="5">
    <source>
        <dbReference type="ARBA" id="ARBA00022824"/>
    </source>
</evidence>
<dbReference type="OrthoDB" id="10262857at2759"/>
<dbReference type="InterPro" id="IPR024096">
    <property type="entry name" value="NO_sig/Golgi_transp_ligand-bd"/>
</dbReference>
<keyword evidence="6" id="KW-0931">ER-Golgi transport</keyword>
<dbReference type="GO" id="GO:0005794">
    <property type="term" value="C:Golgi apparatus"/>
    <property type="evidence" value="ECO:0007669"/>
    <property type="project" value="UniProtKB-SubCell"/>
</dbReference>
<dbReference type="SUPFAM" id="SSF111126">
    <property type="entry name" value="Ligand-binding domain in the NO signalling and Golgi transport"/>
    <property type="match status" value="1"/>
</dbReference>
<keyword evidence="7" id="KW-0333">Golgi apparatus</keyword>
<evidence type="ECO:0000256" key="6">
    <source>
        <dbReference type="ARBA" id="ARBA00022892"/>
    </source>
</evidence>
<evidence type="ECO:0000256" key="8">
    <source>
        <dbReference type="SAM" id="MobiDB-lite"/>
    </source>
</evidence>
<comment type="caution">
    <text evidence="9">The sequence shown here is derived from an EMBL/GenBank/DDBJ whole genome shotgun (WGS) entry which is preliminary data.</text>
</comment>
<feature type="region of interest" description="Disordered" evidence="8">
    <location>
        <begin position="1"/>
        <end position="27"/>
    </location>
</feature>
<dbReference type="InterPro" id="IPR007194">
    <property type="entry name" value="TRAPP_component"/>
</dbReference>
<dbReference type="InterPro" id="IPR016721">
    <property type="entry name" value="Bet3"/>
</dbReference>
<keyword evidence="10" id="KW-1185">Reference proteome</keyword>
<name>A0A7J7IDT0_9RHOD</name>
<sequence>MSEAPRERLQASQTERNSSEKVPRPVATSAGAAANAAALSKIGEQAFQRGELVNSELAALTYGALVRQLVLDYAHPQQVNEQLDRIGYNIGLRLVDDFLARSAAPPCRSFAASAEIIARVAFRMYLGVNAKVAHIASDGSEYSILFDSNPLAEFAELPEPMKGSLWYSNVICGVIRGALEMVQYSVQARFERDILRGDDCNEIRVSLVRELEERVPTDNEI</sequence>
<keyword evidence="4" id="KW-0813">Transport</keyword>
<keyword evidence="5" id="KW-0256">Endoplasmic reticulum</keyword>
<evidence type="ECO:0000256" key="4">
    <source>
        <dbReference type="ARBA" id="ARBA00022448"/>
    </source>
</evidence>
<evidence type="ECO:0000256" key="2">
    <source>
        <dbReference type="ARBA" id="ARBA00004240"/>
    </source>
</evidence>
<organism evidence="9 10">
    <name type="scientific">Cyanidiococcus yangmingshanensis</name>
    <dbReference type="NCBI Taxonomy" id="2690220"/>
    <lineage>
        <taxon>Eukaryota</taxon>
        <taxon>Rhodophyta</taxon>
        <taxon>Bangiophyceae</taxon>
        <taxon>Cyanidiales</taxon>
        <taxon>Cyanidiaceae</taxon>
        <taxon>Cyanidiococcus</taxon>
    </lineage>
</organism>
<evidence type="ECO:0000313" key="10">
    <source>
        <dbReference type="Proteomes" id="UP000530660"/>
    </source>
</evidence>
<evidence type="ECO:0000256" key="3">
    <source>
        <dbReference type="ARBA" id="ARBA00006218"/>
    </source>
</evidence>
<dbReference type="PIRSF" id="PIRSF018293">
    <property type="entry name" value="TRAPP_I_complex_Bet3"/>
    <property type="match status" value="1"/>
</dbReference>
<dbReference type="GO" id="GO:0005783">
    <property type="term" value="C:endoplasmic reticulum"/>
    <property type="evidence" value="ECO:0007669"/>
    <property type="project" value="UniProtKB-SubCell"/>
</dbReference>
<dbReference type="Pfam" id="PF04051">
    <property type="entry name" value="TRAPP"/>
    <property type="match status" value="1"/>
</dbReference>
<evidence type="ECO:0000256" key="7">
    <source>
        <dbReference type="ARBA" id="ARBA00023034"/>
    </source>
</evidence>
<dbReference type="GO" id="GO:0016236">
    <property type="term" value="P:macroautophagy"/>
    <property type="evidence" value="ECO:0007669"/>
    <property type="project" value="UniProtKB-ARBA"/>
</dbReference>
<evidence type="ECO:0000313" key="9">
    <source>
        <dbReference type="EMBL" id="KAF6000890.1"/>
    </source>
</evidence>
<dbReference type="GO" id="GO:0048193">
    <property type="term" value="P:Golgi vesicle transport"/>
    <property type="evidence" value="ECO:0007669"/>
    <property type="project" value="InterPro"/>
</dbReference>
<dbReference type="EMBL" id="VWRR01000017">
    <property type="protein sequence ID" value="KAF6000890.1"/>
    <property type="molecule type" value="Genomic_DNA"/>
</dbReference>
<dbReference type="CDD" id="cd14942">
    <property type="entry name" value="TRAPPC3_bet3"/>
    <property type="match status" value="1"/>
</dbReference>
<accession>A0A7J7IDT0</accession>
<dbReference type="FunFam" id="3.30.1380.20:FF:000001">
    <property type="entry name" value="Trafficking protein particle complex subunit BET3"/>
    <property type="match status" value="1"/>
</dbReference>
<comment type="similarity">
    <text evidence="3">Belongs to the TRAPP small subunits family. BET3 subfamily.</text>
</comment>
<dbReference type="Gene3D" id="3.30.1380.20">
    <property type="entry name" value="Trafficking protein particle complex subunit 3"/>
    <property type="match status" value="1"/>
</dbReference>
<dbReference type="GO" id="GO:0030008">
    <property type="term" value="C:TRAPP complex"/>
    <property type="evidence" value="ECO:0007669"/>
    <property type="project" value="InterPro"/>
</dbReference>
<comment type="subcellular location">
    <subcellularLocation>
        <location evidence="2">Endoplasmic reticulum</location>
    </subcellularLocation>
    <subcellularLocation>
        <location evidence="1">Golgi apparatus</location>
        <location evidence="1">cis-Golgi network</location>
    </subcellularLocation>
</comment>
<reference evidence="9 10" key="1">
    <citation type="journal article" date="2020" name="J. Phycol.">
        <title>Comparative genome analysis reveals Cyanidiococcus gen. nov., a new extremophilic red algal genus sister to Cyanidioschyzon (Cyanidioschyzonaceae, Rhodophyta).</title>
        <authorList>
            <person name="Liu S.-L."/>
            <person name="Chiang Y.-R."/>
            <person name="Yoon H.S."/>
            <person name="Fu H.-Y."/>
        </authorList>
    </citation>
    <scope>NUCLEOTIDE SEQUENCE [LARGE SCALE GENOMIC DNA]</scope>
    <source>
        <strain evidence="9 10">THAL066</strain>
    </source>
</reference>
<evidence type="ECO:0000256" key="1">
    <source>
        <dbReference type="ARBA" id="ARBA00004222"/>
    </source>
</evidence>
<protein>
    <submittedName>
        <fullName evidence="9">Trafficking protein particle complex subunit 3</fullName>
    </submittedName>
</protein>
<gene>
    <name evidence="9" type="primary">TRAPPC3</name>
    <name evidence="9" type="ORF">F1559_002208</name>
</gene>